<reference evidence="1 2" key="1">
    <citation type="submission" date="2020-01" db="EMBL/GenBank/DDBJ databases">
        <authorList>
            <person name="Kim M.K."/>
        </authorList>
    </citation>
    <scope>NUCLEOTIDE SEQUENCE [LARGE SCALE GENOMIC DNA]</scope>
    <source>
        <strain evidence="1 2">172606-1</strain>
    </source>
</reference>
<dbReference type="EMBL" id="CP048222">
    <property type="protein sequence ID" value="QHT69003.1"/>
    <property type="molecule type" value="Genomic_DNA"/>
</dbReference>
<keyword evidence="2" id="KW-1185">Reference proteome</keyword>
<proteinExistence type="predicted"/>
<dbReference type="AlphaFoldDB" id="A0A6C0GMZ0"/>
<dbReference type="Proteomes" id="UP000480178">
    <property type="component" value="Chromosome"/>
</dbReference>
<evidence type="ECO:0000313" key="1">
    <source>
        <dbReference type="EMBL" id="QHT69003.1"/>
    </source>
</evidence>
<gene>
    <name evidence="1" type="ORF">GXP67_21290</name>
</gene>
<dbReference type="KEGG" id="rhoz:GXP67_21290"/>
<name>A0A6C0GMZ0_9BACT</name>
<accession>A0A6C0GMZ0</accession>
<sequence>MNSIDKEKVRWKVQQQCGQFWPCVQAGGLSDDFIWRKTGFVGAAFSFVTFLLGM</sequence>
<evidence type="ECO:0000313" key="2">
    <source>
        <dbReference type="Proteomes" id="UP000480178"/>
    </source>
</evidence>
<organism evidence="1 2">
    <name type="scientific">Rhodocytophaga rosea</name>
    <dbReference type="NCBI Taxonomy" id="2704465"/>
    <lineage>
        <taxon>Bacteria</taxon>
        <taxon>Pseudomonadati</taxon>
        <taxon>Bacteroidota</taxon>
        <taxon>Cytophagia</taxon>
        <taxon>Cytophagales</taxon>
        <taxon>Rhodocytophagaceae</taxon>
        <taxon>Rhodocytophaga</taxon>
    </lineage>
</organism>
<protein>
    <submittedName>
        <fullName evidence="1">Uncharacterized protein</fullName>
    </submittedName>
</protein>
<dbReference type="RefSeq" id="WP_162444998.1">
    <property type="nucleotide sequence ID" value="NZ_CP048222.1"/>
</dbReference>